<keyword evidence="7 13" id="KW-0479">Metal-binding</keyword>
<evidence type="ECO:0000256" key="12">
    <source>
        <dbReference type="ARBA" id="ARBA00023268"/>
    </source>
</evidence>
<feature type="binding site" evidence="15">
    <location>
        <position position="220"/>
    </location>
    <ligand>
        <name>substrate</name>
    </ligand>
</feature>
<dbReference type="Gene3D" id="3.40.430.10">
    <property type="entry name" value="Dihydrofolate Reductase, subunit A"/>
    <property type="match status" value="1"/>
</dbReference>
<comment type="catalytic activity">
    <reaction evidence="13">
        <text>2,5-diamino-6-hydroxy-4-(5-phosphoribosylamino)-pyrimidine + H2O + H(+) = 5-amino-6-(5-phospho-D-ribosylamino)uracil + NH4(+)</text>
        <dbReference type="Rhea" id="RHEA:21868"/>
        <dbReference type="ChEBI" id="CHEBI:15377"/>
        <dbReference type="ChEBI" id="CHEBI:15378"/>
        <dbReference type="ChEBI" id="CHEBI:28938"/>
        <dbReference type="ChEBI" id="CHEBI:58453"/>
        <dbReference type="ChEBI" id="CHEBI:58614"/>
        <dbReference type="EC" id="3.5.4.26"/>
    </reaction>
</comment>
<dbReference type="AlphaFoldDB" id="F5ZCA3"/>
<dbReference type="PANTHER" id="PTHR38011:SF7">
    <property type="entry name" value="2,5-DIAMINO-6-RIBOSYLAMINO-4(3H)-PYRIMIDINONE 5'-PHOSPHATE REDUCTASE"/>
    <property type="match status" value="1"/>
</dbReference>
<keyword evidence="9 13" id="KW-0862">Zinc</keyword>
<dbReference type="FunFam" id="3.40.140.10:FF:000025">
    <property type="entry name" value="Riboflavin biosynthesis protein RibD"/>
    <property type="match status" value="1"/>
</dbReference>
<evidence type="ECO:0000256" key="5">
    <source>
        <dbReference type="ARBA" id="ARBA00007417"/>
    </source>
</evidence>
<dbReference type="InterPro" id="IPR016193">
    <property type="entry name" value="Cytidine_deaminase-like"/>
</dbReference>
<evidence type="ECO:0000313" key="19">
    <source>
        <dbReference type="EMBL" id="AEF02421.1"/>
    </source>
</evidence>
<comment type="cofactor">
    <cofactor evidence="13 16">
        <name>Zn(2+)</name>
        <dbReference type="ChEBI" id="CHEBI:29105"/>
    </cofactor>
    <text evidence="13 16">Binds 1 zinc ion.</text>
</comment>
<feature type="binding site" evidence="15">
    <location>
        <position position="204"/>
    </location>
    <ligand>
        <name>substrate</name>
    </ligand>
</feature>
<dbReference type="GO" id="GO:0009231">
    <property type="term" value="P:riboflavin biosynthetic process"/>
    <property type="evidence" value="ECO:0007669"/>
    <property type="project" value="UniProtKB-UniPathway"/>
</dbReference>
<feature type="domain" description="CMP/dCMP-type deaminase" evidence="18">
    <location>
        <begin position="36"/>
        <end position="158"/>
    </location>
</feature>
<dbReference type="Gene3D" id="3.40.140.10">
    <property type="entry name" value="Cytidine Deaminase, domain 2"/>
    <property type="match status" value="1"/>
</dbReference>
<feature type="binding site" evidence="15">
    <location>
        <position position="330"/>
    </location>
    <ligand>
        <name>substrate</name>
    </ligand>
</feature>
<dbReference type="eggNOG" id="COG1985">
    <property type="taxonomic scope" value="Bacteria"/>
</dbReference>
<dbReference type="SUPFAM" id="SSF53927">
    <property type="entry name" value="Cytidine deaminase-like"/>
    <property type="match status" value="1"/>
</dbReference>
<comment type="catalytic activity">
    <reaction evidence="13">
        <text>5-amino-6-(5-phospho-D-ribitylamino)uracil + NADP(+) = 5-amino-6-(5-phospho-D-ribosylamino)uracil + NADPH + H(+)</text>
        <dbReference type="Rhea" id="RHEA:17845"/>
        <dbReference type="ChEBI" id="CHEBI:15378"/>
        <dbReference type="ChEBI" id="CHEBI:57783"/>
        <dbReference type="ChEBI" id="CHEBI:58349"/>
        <dbReference type="ChEBI" id="CHEBI:58421"/>
        <dbReference type="ChEBI" id="CHEBI:58453"/>
        <dbReference type="EC" id="1.1.1.193"/>
    </reaction>
</comment>
<organism evidence="19 20">
    <name type="scientific">Alteromonas naphthalenivorans</name>
    <dbReference type="NCBI Taxonomy" id="715451"/>
    <lineage>
        <taxon>Bacteria</taxon>
        <taxon>Pseudomonadati</taxon>
        <taxon>Pseudomonadota</taxon>
        <taxon>Gammaproteobacteria</taxon>
        <taxon>Alteromonadales</taxon>
        <taxon>Alteromonadaceae</taxon>
        <taxon>Alteromonas/Salinimonas group</taxon>
        <taxon>Alteromonas</taxon>
    </lineage>
</organism>
<evidence type="ECO:0000256" key="10">
    <source>
        <dbReference type="ARBA" id="ARBA00022857"/>
    </source>
</evidence>
<dbReference type="InterPro" id="IPR024072">
    <property type="entry name" value="DHFR-like_dom_sf"/>
</dbReference>
<feature type="binding site" evidence="15">
    <location>
        <position position="206"/>
    </location>
    <ligand>
        <name>substrate</name>
    </ligand>
</feature>
<dbReference type="UniPathway" id="UPA00275">
    <property type="reaction ID" value="UER00401"/>
</dbReference>
<evidence type="ECO:0000256" key="17">
    <source>
        <dbReference type="SAM" id="MobiDB-lite"/>
    </source>
</evidence>
<gene>
    <name evidence="19" type="ordered locus">ambt_04355</name>
</gene>
<feature type="compositionally biased region" description="Polar residues" evidence="17">
    <location>
        <begin position="1"/>
        <end position="17"/>
    </location>
</feature>
<evidence type="ECO:0000256" key="15">
    <source>
        <dbReference type="PIRSR" id="PIRSR006769-2"/>
    </source>
</evidence>
<sequence length="404" mass="43639">MSINTTHAHINSGSNTDVGKDHNSSSSSDLPGKAVEIDYYWMAKAIRLAQKGQFTTSPNPRVGCVIVNNNNDSIGQGFHVQAGTPHAEIHALREAGKKAKGATAYVTLEPCSHYGRTPPCAEALIKAQVSRVVIAMTDPNPNVSGNGIRMLQDAGIEVSSDIMSAESAALNPGFIKRMLTGKPYVRVKLGISVDGKIALQNGNSQWITGPEARRDVQHYRAQSCAVLTGSGTVKADNPSLLVRPDEAKFAHYPLEAIRQPVRIIVNSADDLSRDYRCMNDGHPTFVVSTQNSADTDNRQHLTVDAMNGKVDISKLMLQLGDMQFNEVWVEAGPGLAGALLIAGEVDELICYQAPKLLGDKGVSMVSLPTFTELNQAIELSLIESRQIGNDIKLRYLLNTLNTPQ</sequence>
<dbReference type="Pfam" id="PF01872">
    <property type="entry name" value="RibD_C"/>
    <property type="match status" value="1"/>
</dbReference>
<dbReference type="eggNOG" id="COG0117">
    <property type="taxonomic scope" value="Bacteria"/>
</dbReference>
<comment type="similarity">
    <text evidence="4 13">In the N-terminal section; belongs to the cytidine and deoxycytidylate deaminase family.</text>
</comment>
<evidence type="ECO:0000256" key="14">
    <source>
        <dbReference type="PIRSR" id="PIRSR006769-1"/>
    </source>
</evidence>
<feature type="active site" description="Proton donor" evidence="14">
    <location>
        <position position="88"/>
    </location>
</feature>
<evidence type="ECO:0000256" key="11">
    <source>
        <dbReference type="ARBA" id="ARBA00023002"/>
    </source>
</evidence>
<evidence type="ECO:0000256" key="1">
    <source>
        <dbReference type="ARBA" id="ARBA00002151"/>
    </source>
</evidence>
<evidence type="ECO:0000256" key="4">
    <source>
        <dbReference type="ARBA" id="ARBA00005259"/>
    </source>
</evidence>
<dbReference type="PIRSF" id="PIRSF006769">
    <property type="entry name" value="RibD"/>
    <property type="match status" value="1"/>
</dbReference>
<dbReference type="NCBIfam" id="TIGR00326">
    <property type="entry name" value="eubact_ribD"/>
    <property type="match status" value="1"/>
</dbReference>
<feature type="binding site" evidence="16">
    <location>
        <position position="111"/>
    </location>
    <ligand>
        <name>Zn(2+)</name>
        <dbReference type="ChEBI" id="CHEBI:29105"/>
        <note>catalytic</note>
    </ligand>
</feature>
<evidence type="ECO:0000313" key="20">
    <source>
        <dbReference type="Proteomes" id="UP000000683"/>
    </source>
</evidence>
<evidence type="ECO:0000256" key="9">
    <source>
        <dbReference type="ARBA" id="ARBA00022833"/>
    </source>
</evidence>
<feature type="binding site" evidence="15">
    <location>
        <position position="243"/>
    </location>
    <ligand>
        <name>substrate</name>
    </ligand>
</feature>
<comment type="pathway">
    <text evidence="2 13">Cofactor biosynthesis; riboflavin biosynthesis; 5-amino-6-(D-ribitylamino)uracil from GTP: step 2/4.</text>
</comment>
<dbReference type="GO" id="GO:0008835">
    <property type="term" value="F:diaminohydroxyphosphoribosylaminopyrimidine deaminase activity"/>
    <property type="evidence" value="ECO:0007669"/>
    <property type="project" value="UniProtKB-EC"/>
</dbReference>
<reference evidence="19 20" key="1">
    <citation type="journal article" date="2011" name="J. Bacteriol.">
        <title>Complete genome sequence of the polycyclic aromatic hydrocarbon-degrading bacterium Alteromonas sp. strain SN2.</title>
        <authorList>
            <person name="Jin H.M."/>
            <person name="Jeong H."/>
            <person name="Moon E.J."/>
            <person name="Math R.K."/>
            <person name="Lee K."/>
            <person name="Kim H.J."/>
            <person name="Jeon C.O."/>
            <person name="Oh T.K."/>
            <person name="Kim J.F."/>
        </authorList>
    </citation>
    <scope>NUCLEOTIDE SEQUENCE [LARGE SCALE GENOMIC DNA]</scope>
    <source>
        <strain evidence="20">JCM 17741 / KACC 18427 / KCTC 11700BP / SN2</strain>
    </source>
</reference>
<feature type="binding site" evidence="15">
    <location>
        <position position="236"/>
    </location>
    <ligand>
        <name>NADP(+)</name>
        <dbReference type="ChEBI" id="CHEBI:58349"/>
    </ligand>
</feature>
<evidence type="ECO:0000256" key="8">
    <source>
        <dbReference type="ARBA" id="ARBA00022801"/>
    </source>
</evidence>
<dbReference type="PANTHER" id="PTHR38011">
    <property type="entry name" value="DIHYDROFOLATE REDUCTASE FAMILY PROTEIN (AFU_ORTHOLOGUE AFUA_8G06820)"/>
    <property type="match status" value="1"/>
</dbReference>
<keyword evidence="6 13" id="KW-0686">Riboflavin biosynthesis</keyword>
<evidence type="ECO:0000256" key="3">
    <source>
        <dbReference type="ARBA" id="ARBA00004910"/>
    </source>
</evidence>
<feature type="binding site" evidence="16">
    <location>
        <position position="120"/>
    </location>
    <ligand>
        <name>Zn(2+)</name>
        <dbReference type="ChEBI" id="CHEBI:29105"/>
        <note>catalytic</note>
    </ligand>
</feature>
<dbReference type="SUPFAM" id="SSF53597">
    <property type="entry name" value="Dihydrofolate reductase-like"/>
    <property type="match status" value="1"/>
</dbReference>
<name>F5ZCA3_ALTNA</name>
<dbReference type="InterPro" id="IPR004794">
    <property type="entry name" value="Eubact_RibD"/>
</dbReference>
<feature type="binding site" evidence="16">
    <location>
        <position position="86"/>
    </location>
    <ligand>
        <name>Zn(2+)</name>
        <dbReference type="ChEBI" id="CHEBI:29105"/>
        <note>catalytic</note>
    </ligand>
</feature>
<dbReference type="PROSITE" id="PS00903">
    <property type="entry name" value="CYT_DCMP_DEAMINASES_1"/>
    <property type="match status" value="1"/>
</dbReference>
<dbReference type="KEGG" id="alt:ambt_04355"/>
<evidence type="ECO:0000256" key="2">
    <source>
        <dbReference type="ARBA" id="ARBA00004882"/>
    </source>
</evidence>
<dbReference type="EC" id="1.1.1.193" evidence="13"/>
<dbReference type="NCBIfam" id="TIGR00227">
    <property type="entry name" value="ribD_Cterm"/>
    <property type="match status" value="1"/>
</dbReference>
<feature type="binding site" evidence="15">
    <location>
        <position position="240"/>
    </location>
    <ligand>
        <name>substrate</name>
    </ligand>
</feature>
<comment type="similarity">
    <text evidence="5 13">In the C-terminal section; belongs to the HTP reductase family.</text>
</comment>
<keyword evidence="12" id="KW-0511">Multifunctional enzyme</keyword>
<comment type="pathway">
    <text evidence="3 13">Cofactor biosynthesis; riboflavin biosynthesis; 5-amino-6-(D-ribitylamino)uracil from GTP: step 3/4.</text>
</comment>
<dbReference type="CDD" id="cd01284">
    <property type="entry name" value="Riboflavin_deaminase-reductase"/>
    <property type="match status" value="1"/>
</dbReference>
<dbReference type="InterPro" id="IPR011549">
    <property type="entry name" value="RibD_C"/>
</dbReference>
<proteinExistence type="inferred from homology"/>
<dbReference type="PROSITE" id="PS51747">
    <property type="entry name" value="CYT_DCMP_DEAMINASES_2"/>
    <property type="match status" value="1"/>
</dbReference>
<feature type="binding site" evidence="15">
    <location>
        <position position="232"/>
    </location>
    <ligand>
        <name>NADP(+)</name>
        <dbReference type="ChEBI" id="CHEBI:58349"/>
    </ligand>
</feature>
<dbReference type="InterPro" id="IPR050765">
    <property type="entry name" value="Riboflavin_Biosynth_HTPR"/>
</dbReference>
<accession>F5ZCA3</accession>
<keyword evidence="8 13" id="KW-0378">Hydrolase</keyword>
<feature type="binding site" evidence="15">
    <location>
        <position position="267"/>
    </location>
    <ligand>
        <name>NADP(+)</name>
        <dbReference type="ChEBI" id="CHEBI:58349"/>
    </ligand>
</feature>
<evidence type="ECO:0000256" key="13">
    <source>
        <dbReference type="PIRNR" id="PIRNR006769"/>
    </source>
</evidence>
<dbReference type="HOGENOM" id="CLU_036590_1_0_6"/>
<dbReference type="GO" id="GO:0008703">
    <property type="term" value="F:5-amino-6-(5-phosphoribosylamino)uracil reductase activity"/>
    <property type="evidence" value="ECO:0007669"/>
    <property type="project" value="UniProtKB-EC"/>
</dbReference>
<keyword evidence="10 13" id="KW-0521">NADP</keyword>
<dbReference type="Proteomes" id="UP000000683">
    <property type="component" value="Chromosome"/>
</dbReference>
<dbReference type="Pfam" id="PF00383">
    <property type="entry name" value="dCMP_cyt_deam_1"/>
    <property type="match status" value="1"/>
</dbReference>
<feature type="binding site" evidence="15">
    <location>
        <begin position="332"/>
        <end position="338"/>
    </location>
    <ligand>
        <name>NADP(+)</name>
        <dbReference type="ChEBI" id="CHEBI:58349"/>
    </ligand>
</feature>
<dbReference type="InterPro" id="IPR002125">
    <property type="entry name" value="CMP_dCMP_dom"/>
</dbReference>
<feature type="region of interest" description="Disordered" evidence="17">
    <location>
        <begin position="1"/>
        <end position="29"/>
    </location>
</feature>
<evidence type="ECO:0000256" key="6">
    <source>
        <dbReference type="ARBA" id="ARBA00022619"/>
    </source>
</evidence>
<keyword evidence="20" id="KW-1185">Reference proteome</keyword>
<evidence type="ECO:0000256" key="7">
    <source>
        <dbReference type="ARBA" id="ARBA00022723"/>
    </source>
</evidence>
<evidence type="ECO:0000256" key="16">
    <source>
        <dbReference type="PIRSR" id="PIRSR006769-3"/>
    </source>
</evidence>
<dbReference type="InterPro" id="IPR016192">
    <property type="entry name" value="APOBEC/CMP_deaminase_Zn-bd"/>
</dbReference>
<comment type="function">
    <text evidence="1 13">Converts 2,5-diamino-6-(ribosylamino)-4(3h)-pyrimidinone 5'-phosphate into 5-amino-6-(ribosylamino)-2,4(1h,3h)-pyrimidinedione 5'-phosphate.</text>
</comment>
<feature type="binding site" evidence="15">
    <location>
        <position position="190"/>
    </location>
    <ligand>
        <name>NADP(+)</name>
        <dbReference type="ChEBI" id="CHEBI:58349"/>
    </ligand>
</feature>
<dbReference type="GO" id="GO:0050661">
    <property type="term" value="F:NADP binding"/>
    <property type="evidence" value="ECO:0007669"/>
    <property type="project" value="InterPro"/>
</dbReference>
<dbReference type="GO" id="GO:0008270">
    <property type="term" value="F:zinc ion binding"/>
    <property type="evidence" value="ECO:0007669"/>
    <property type="project" value="InterPro"/>
</dbReference>
<dbReference type="EMBL" id="CP002339">
    <property type="protein sequence ID" value="AEF02421.1"/>
    <property type="molecule type" value="Genomic_DNA"/>
</dbReference>
<keyword evidence="11 13" id="KW-0560">Oxidoreductase</keyword>
<dbReference type="InterPro" id="IPR002734">
    <property type="entry name" value="RibDG_C"/>
</dbReference>
<evidence type="ECO:0000259" key="18">
    <source>
        <dbReference type="PROSITE" id="PS51747"/>
    </source>
</evidence>
<dbReference type="EC" id="3.5.4.26" evidence="13"/>
<protein>
    <recommendedName>
        <fullName evidence="13">Riboflavin biosynthesis protein RibD</fullName>
    </recommendedName>
    <domain>
        <recommendedName>
            <fullName evidence="13">Diaminohydroxyphosphoribosylaminopyrimidine deaminase</fullName>
            <shortName evidence="13">DRAP deaminase</shortName>
            <ecNumber evidence="13">3.5.4.26</ecNumber>
        </recommendedName>
        <alternativeName>
            <fullName evidence="13">Riboflavin-specific deaminase</fullName>
        </alternativeName>
    </domain>
    <domain>
        <recommendedName>
            <fullName evidence="13">5-amino-6-(5-phosphoribosylamino)uracil reductase</fullName>
            <ecNumber evidence="13">1.1.1.193</ecNumber>
        </recommendedName>
        <alternativeName>
            <fullName evidence="13">HTP reductase</fullName>
        </alternativeName>
    </domain>
</protein>